<feature type="compositionally biased region" description="Polar residues" evidence="1">
    <location>
        <begin position="731"/>
        <end position="748"/>
    </location>
</feature>
<feature type="region of interest" description="Disordered" evidence="1">
    <location>
        <begin position="336"/>
        <end position="367"/>
    </location>
</feature>
<feature type="compositionally biased region" description="Polar residues" evidence="1">
    <location>
        <begin position="896"/>
        <end position="921"/>
    </location>
</feature>
<accession>A0A2B4SG38</accession>
<sequence>MSSGEKLPKGKGKKAAPKASSTKGKEPQLNDRRFRGEGVKFKCKLVGTADVNNARGDAMCAEVINNLKVQALKMNKESGEHKQKIILYTSLKGIRIVDEKTLKVQHEHPINKISFITHDPEDKKVFGYVCSQPCTTGHKLYAIKAEKPAGTITGTLYELFQVVFKLRQEAGLTKKAPDNSSQVSNGPSSQEGIYEVPYKNGKNKQATPSAQADHEYETVASPVNKVDPHYKVPRTPPVQSKLLEPPSESYREEPETAQTAPSTGFPASFSLPSSAFTNKDPDQVSQVSVESPFPAHDGTSADLAFFGSSVFDHAVGESGAADTVSVASADMSVVRSGSVSSGSSETHSQHTKSGHSRSGSLLNQMGPNEGFQAEFATAFEDTNVWTPSFGNNDGQGEDESPESKRLENKPAPVPPFTDTKREEQFEMQSALETSAGLESSSDPFAPSNGSTRLNEITQSPSENLFTESFATFDASFDKAEVKSDKENPSSYDPFAASSGPQEKDTAFGSAEGFVSESSFDTASSSGQFTPQQNNPAIVKDHSQEDNGDEKTVESESSGKTVEKAAVSFSWDNTFGDRNTTSQAETTQSTTTTQGQFSWMESFTSEDVETLPKADPKTSTGVSWDDAFGGAVAAEKESLNQAKDAFSWDDAFGKIGADGSNEQFDPSPFGDPFCASSTVESSSDPIDELQQSDQPASQHAKLDNLESGGSVSIVQPGSQADVPPDEALPTLASKSESDTFVSDTWGSGDQSEDLCEELKIAFPGPDTKKEKADMKESDENSEPEISNLSENVLFGAENASSELPAGENKDSTNDMNQMDDALTFANEESPSSDSKEEVVKKEKYGNSEGQPSELHIQESSFSISQRSTSPTAPPPLPPRPVISAPPPPLPARPASSNSTLSPGTSPISPQTSTGSPGSNSPHQGKKGSAKKTPPALPPRVDLNEKLHNSSSNKKEAFPDPFGGDVFDQKFNDNKVITQDGSSDWATSWPNSQKVSSGEKGKDLSDPFSEDFFTNFDFPQKSSGTTVDPFASTKPSSGLFPSEFGEEEGEFDGGDPFKNDSFAAFSAADPFSDVSDPFADKGVLGEDPFSDSPRKPQSGNAFTLESLVASDEADSFA</sequence>
<feature type="compositionally biased region" description="Basic and acidic residues" evidence="1">
    <location>
        <begin position="832"/>
        <end position="844"/>
    </location>
</feature>
<feature type="compositionally biased region" description="Polar residues" evidence="1">
    <location>
        <begin position="426"/>
        <end position="465"/>
    </location>
</feature>
<feature type="compositionally biased region" description="Polar residues" evidence="1">
    <location>
        <begin position="384"/>
        <end position="394"/>
    </location>
</feature>
<feature type="compositionally biased region" description="Polar residues" evidence="1">
    <location>
        <begin position="674"/>
        <end position="696"/>
    </location>
</feature>
<comment type="caution">
    <text evidence="3">The sequence shown here is derived from an EMBL/GenBank/DDBJ whole genome shotgun (WGS) entry which is preliminary data.</text>
</comment>
<dbReference type="EMBL" id="LSMT01000091">
    <property type="protein sequence ID" value="PFX28003.1"/>
    <property type="molecule type" value="Genomic_DNA"/>
</dbReference>
<dbReference type="AlphaFoldDB" id="A0A2B4SG38"/>
<dbReference type="InterPro" id="IPR006020">
    <property type="entry name" value="PTB/PI_dom"/>
</dbReference>
<feature type="compositionally biased region" description="Polar residues" evidence="1">
    <location>
        <begin position="973"/>
        <end position="994"/>
    </location>
</feature>
<feature type="region of interest" description="Disordered" evidence="1">
    <location>
        <begin position="1"/>
        <end position="31"/>
    </location>
</feature>
<evidence type="ECO:0000256" key="1">
    <source>
        <dbReference type="SAM" id="MobiDB-lite"/>
    </source>
</evidence>
<dbReference type="SMART" id="SM00462">
    <property type="entry name" value="PTB"/>
    <property type="match status" value="1"/>
</dbReference>
<feature type="region of interest" description="Disordered" evidence="1">
    <location>
        <begin position="650"/>
        <end position="1001"/>
    </location>
</feature>
<organism evidence="3 4">
    <name type="scientific">Stylophora pistillata</name>
    <name type="common">Smooth cauliflower coral</name>
    <dbReference type="NCBI Taxonomy" id="50429"/>
    <lineage>
        <taxon>Eukaryota</taxon>
        <taxon>Metazoa</taxon>
        <taxon>Cnidaria</taxon>
        <taxon>Anthozoa</taxon>
        <taxon>Hexacorallia</taxon>
        <taxon>Scleractinia</taxon>
        <taxon>Astrocoeniina</taxon>
        <taxon>Pocilloporidae</taxon>
        <taxon>Stylophora</taxon>
    </lineage>
</organism>
<feature type="region of interest" description="Disordered" evidence="1">
    <location>
        <begin position="173"/>
        <end position="293"/>
    </location>
</feature>
<evidence type="ECO:0000313" key="3">
    <source>
        <dbReference type="EMBL" id="PFX28003.1"/>
    </source>
</evidence>
<feature type="compositionally biased region" description="Polar residues" evidence="1">
    <location>
        <begin position="356"/>
        <end position="366"/>
    </location>
</feature>
<feature type="region of interest" description="Disordered" evidence="1">
    <location>
        <begin position="384"/>
        <end position="465"/>
    </location>
</feature>
<dbReference type="PANTHER" id="PTHR47695:SF3">
    <property type="entry name" value="PID DOMAIN-CONTAINING PROTEIN"/>
    <property type="match status" value="1"/>
</dbReference>
<dbReference type="STRING" id="50429.A0A2B4SG38"/>
<feature type="compositionally biased region" description="Basic and acidic residues" evidence="1">
    <location>
        <begin position="765"/>
        <end position="777"/>
    </location>
</feature>
<evidence type="ECO:0000259" key="2">
    <source>
        <dbReference type="PROSITE" id="PS01179"/>
    </source>
</evidence>
<dbReference type="GO" id="GO:0005737">
    <property type="term" value="C:cytoplasm"/>
    <property type="evidence" value="ECO:0007669"/>
    <property type="project" value="TreeGrafter"/>
</dbReference>
<feature type="domain" description="PID" evidence="2">
    <location>
        <begin position="36"/>
        <end position="170"/>
    </location>
</feature>
<evidence type="ECO:0000313" key="4">
    <source>
        <dbReference type="Proteomes" id="UP000225706"/>
    </source>
</evidence>
<feature type="compositionally biased region" description="Polar residues" evidence="1">
    <location>
        <begin position="569"/>
        <end position="578"/>
    </location>
</feature>
<gene>
    <name evidence="3" type="primary">Dab</name>
    <name evidence="3" type="ORF">AWC38_SpisGene7269</name>
</gene>
<dbReference type="InterPro" id="IPR011993">
    <property type="entry name" value="PH-like_dom_sf"/>
</dbReference>
<feature type="region of interest" description="Disordered" evidence="1">
    <location>
        <begin position="479"/>
        <end position="622"/>
    </location>
</feature>
<feature type="compositionally biased region" description="Basic and acidic residues" evidence="1">
    <location>
        <begin position="538"/>
        <end position="553"/>
    </location>
</feature>
<protein>
    <submittedName>
        <fullName evidence="3">Protein disabled</fullName>
    </submittedName>
</protein>
<dbReference type="OrthoDB" id="5988998at2759"/>
<dbReference type="Gene3D" id="2.30.29.30">
    <property type="entry name" value="Pleckstrin-homology domain (PH domain)/Phosphotyrosine-binding domain (PTB)"/>
    <property type="match status" value="1"/>
</dbReference>
<feature type="compositionally biased region" description="Low complexity" evidence="1">
    <location>
        <begin position="579"/>
        <end position="597"/>
    </location>
</feature>
<feature type="region of interest" description="Disordered" evidence="1">
    <location>
        <begin position="1074"/>
        <end position="1115"/>
    </location>
</feature>
<proteinExistence type="predicted"/>
<dbReference type="PANTHER" id="PTHR47695">
    <property type="entry name" value="PID DOMAIN-CONTAINING PROTEIN"/>
    <property type="match status" value="1"/>
</dbReference>
<dbReference type="Proteomes" id="UP000225706">
    <property type="component" value="Unassembled WGS sequence"/>
</dbReference>
<feature type="compositionally biased region" description="Polar residues" evidence="1">
    <location>
        <begin position="178"/>
        <end position="191"/>
    </location>
</feature>
<feature type="compositionally biased region" description="Polar residues" evidence="1">
    <location>
        <begin position="856"/>
        <end position="865"/>
    </location>
</feature>
<dbReference type="PROSITE" id="PS01179">
    <property type="entry name" value="PID"/>
    <property type="match status" value="1"/>
</dbReference>
<keyword evidence="4" id="KW-1185">Reference proteome</keyword>
<feature type="compositionally biased region" description="Low complexity" evidence="1">
    <location>
        <begin position="265"/>
        <end position="276"/>
    </location>
</feature>
<feature type="compositionally biased region" description="Acidic residues" evidence="1">
    <location>
        <begin position="1042"/>
        <end position="1051"/>
    </location>
</feature>
<feature type="compositionally biased region" description="Polar residues" evidence="1">
    <location>
        <begin position="706"/>
        <end position="717"/>
    </location>
</feature>
<feature type="region of interest" description="Disordered" evidence="1">
    <location>
        <begin position="1018"/>
        <end position="1057"/>
    </location>
</feature>
<feature type="compositionally biased region" description="Basic and acidic residues" evidence="1">
    <location>
        <begin position="940"/>
        <end position="956"/>
    </location>
</feature>
<feature type="compositionally biased region" description="Polar residues" evidence="1">
    <location>
        <begin position="515"/>
        <end position="535"/>
    </location>
</feature>
<reference evidence="4" key="1">
    <citation type="journal article" date="2017" name="bioRxiv">
        <title>Comparative analysis of the genomes of Stylophora pistillata and Acropora digitifera provides evidence for extensive differences between species of corals.</title>
        <authorList>
            <person name="Voolstra C.R."/>
            <person name="Li Y."/>
            <person name="Liew Y.J."/>
            <person name="Baumgarten S."/>
            <person name="Zoccola D."/>
            <person name="Flot J.-F."/>
            <person name="Tambutte S."/>
            <person name="Allemand D."/>
            <person name="Aranda M."/>
        </authorList>
    </citation>
    <scope>NUCLEOTIDE SEQUENCE [LARGE SCALE GENOMIC DNA]</scope>
</reference>
<dbReference type="Pfam" id="PF00640">
    <property type="entry name" value="PID"/>
    <property type="match status" value="1"/>
</dbReference>
<dbReference type="SUPFAM" id="SSF50729">
    <property type="entry name" value="PH domain-like"/>
    <property type="match status" value="1"/>
</dbReference>
<feature type="compositionally biased region" description="Pro residues" evidence="1">
    <location>
        <begin position="870"/>
        <end position="890"/>
    </location>
</feature>
<name>A0A2B4SG38_STYPI</name>